<reference evidence="2 3" key="1">
    <citation type="submission" date="2019-09" db="EMBL/GenBank/DDBJ databases">
        <title>Goodfellowia gen. nov., a new genus of the Pseudonocardineae related to Actinoalloteichus, containing Goodfellowia coeruleoviolacea gen. nov., comb. nov. gen. nov., comb. nov.</title>
        <authorList>
            <person name="Labeda D."/>
        </authorList>
    </citation>
    <scope>NUCLEOTIDE SEQUENCE [LARGE SCALE GENOMIC DNA]</scope>
    <source>
        <strain evidence="2 3">AN110305</strain>
    </source>
</reference>
<evidence type="ECO:0000313" key="2">
    <source>
        <dbReference type="EMBL" id="KAA2265226.1"/>
    </source>
</evidence>
<keyword evidence="3" id="KW-1185">Reference proteome</keyword>
<comment type="caution">
    <text evidence="2">The sequence shown here is derived from an EMBL/GenBank/DDBJ whole genome shotgun (WGS) entry which is preliminary data.</text>
</comment>
<evidence type="ECO:0000313" key="3">
    <source>
        <dbReference type="Proteomes" id="UP000323454"/>
    </source>
</evidence>
<accession>A0A5B2XPC2</accession>
<dbReference type="AlphaFoldDB" id="A0A5B2XPC2"/>
<evidence type="ECO:0000256" key="1">
    <source>
        <dbReference type="SAM" id="MobiDB-lite"/>
    </source>
</evidence>
<feature type="region of interest" description="Disordered" evidence="1">
    <location>
        <begin position="240"/>
        <end position="264"/>
    </location>
</feature>
<dbReference type="Proteomes" id="UP000323454">
    <property type="component" value="Unassembled WGS sequence"/>
</dbReference>
<gene>
    <name evidence="2" type="ORF">F0L68_05095</name>
</gene>
<sequence length="324" mass="36105">MRIRTAEGQEYYLSDYHFVFRYRFVGKIGGKPTDVHAVMLDDFTDWNGLADAAASAKRMDFKFGGYLWQRASDNEVWPVEDGVTVIGLTGEEIEALAISAKGTGSPPARLSRALFRRALVEIERIRDTAPTEELGIQWPAKLPSGIGHDPKKTSIAASDNYIWGADGSFEYPHIHCFMTKGYITSALATLKPTPGLHEKRHFKFRSDLLTVRKNLLAGDDAVLDELEKVLRSLVTGEARQPQVVAKPKKEKKERKTEADDTDQAPPVAQRVFADFVVTYARENNVEVGWLQDAVDDLGWDANDLDGLEREKLEEAVGRKAPAAT</sequence>
<proteinExistence type="predicted"/>
<dbReference type="RefSeq" id="WP_149848260.1">
    <property type="nucleotide sequence ID" value="NZ_VUOB01000008.1"/>
</dbReference>
<dbReference type="EMBL" id="VUOB01000008">
    <property type="protein sequence ID" value="KAA2265226.1"/>
    <property type="molecule type" value="Genomic_DNA"/>
</dbReference>
<protein>
    <submittedName>
        <fullName evidence="2">Uncharacterized protein</fullName>
    </submittedName>
</protein>
<organism evidence="2 3">
    <name type="scientific">Solihabitans fulvus</name>
    <dbReference type="NCBI Taxonomy" id="1892852"/>
    <lineage>
        <taxon>Bacteria</taxon>
        <taxon>Bacillati</taxon>
        <taxon>Actinomycetota</taxon>
        <taxon>Actinomycetes</taxon>
        <taxon>Pseudonocardiales</taxon>
        <taxon>Pseudonocardiaceae</taxon>
        <taxon>Solihabitans</taxon>
    </lineage>
</organism>
<dbReference type="OrthoDB" id="3686084at2"/>
<reference evidence="2 3" key="2">
    <citation type="submission" date="2019-09" db="EMBL/GenBank/DDBJ databases">
        <authorList>
            <person name="Jin C."/>
        </authorList>
    </citation>
    <scope>NUCLEOTIDE SEQUENCE [LARGE SCALE GENOMIC DNA]</scope>
    <source>
        <strain evidence="2 3">AN110305</strain>
    </source>
</reference>
<name>A0A5B2XPC2_9PSEU</name>